<reference evidence="2 3" key="1">
    <citation type="submission" date="2016-10" db="EMBL/GenBank/DDBJ databases">
        <authorList>
            <person name="de Groot N.N."/>
        </authorList>
    </citation>
    <scope>NUCLEOTIDE SEQUENCE [LARGE SCALE GENOMIC DNA]</scope>
    <source>
        <strain evidence="2">1</strain>
    </source>
</reference>
<name>A0A1G5SG35_9PROT</name>
<organism evidence="2 3">
    <name type="scientific">Nitrosomonas mobilis</name>
    <dbReference type="NCBI Taxonomy" id="51642"/>
    <lineage>
        <taxon>Bacteria</taxon>
        <taxon>Pseudomonadati</taxon>
        <taxon>Pseudomonadota</taxon>
        <taxon>Betaproteobacteria</taxon>
        <taxon>Nitrosomonadales</taxon>
        <taxon>Nitrosomonadaceae</taxon>
        <taxon>Nitrosomonas</taxon>
    </lineage>
</organism>
<dbReference type="RefSeq" id="WP_090287019.1">
    <property type="nucleotide sequence ID" value="NZ_FMWO01000057.1"/>
</dbReference>
<accession>A0A1G5SG35</accession>
<dbReference type="InterPro" id="IPR025669">
    <property type="entry name" value="AAA_dom"/>
</dbReference>
<keyword evidence="3" id="KW-1185">Reference proteome</keyword>
<dbReference type="CDD" id="cd02042">
    <property type="entry name" value="ParAB_family"/>
    <property type="match status" value="1"/>
</dbReference>
<dbReference type="EMBL" id="FMWO01000057">
    <property type="protein sequence ID" value="SCZ86156.1"/>
    <property type="molecule type" value="Genomic_DNA"/>
</dbReference>
<dbReference type="Gene3D" id="3.40.50.300">
    <property type="entry name" value="P-loop containing nucleotide triphosphate hydrolases"/>
    <property type="match status" value="1"/>
</dbReference>
<sequence>MRHVIFNQKSGVGKSTLTCNLAAVSVWQGLKILVVDLDPQDNSTRYLLGEAADEPLANVTELFEQTLKFLARPKPTAEFIYETRFEGLHLMPSLPGFEEMQSKLDPCHKLTLELVALHDALPCK</sequence>
<dbReference type="PANTHER" id="PTHR13696">
    <property type="entry name" value="P-LOOP CONTAINING NUCLEOSIDE TRIPHOSPHATE HYDROLASE"/>
    <property type="match status" value="1"/>
</dbReference>
<evidence type="ECO:0000259" key="1">
    <source>
        <dbReference type="Pfam" id="PF13614"/>
    </source>
</evidence>
<dbReference type="STRING" id="51642.NSMM_490045"/>
<evidence type="ECO:0000313" key="2">
    <source>
        <dbReference type="EMBL" id="SCZ86156.1"/>
    </source>
</evidence>
<dbReference type="Proteomes" id="UP000198729">
    <property type="component" value="Unassembled WGS sequence"/>
</dbReference>
<dbReference type="PANTHER" id="PTHR13696:SF52">
    <property type="entry name" value="PARA FAMILY PROTEIN CT_582"/>
    <property type="match status" value="1"/>
</dbReference>
<evidence type="ECO:0000313" key="3">
    <source>
        <dbReference type="Proteomes" id="UP000198729"/>
    </source>
</evidence>
<dbReference type="OrthoDB" id="69313at2"/>
<protein>
    <submittedName>
        <fullName evidence="2">Cobyrinic acid a,c-diamide synthase</fullName>
    </submittedName>
</protein>
<dbReference type="Pfam" id="PF13614">
    <property type="entry name" value="AAA_31"/>
    <property type="match status" value="1"/>
</dbReference>
<proteinExistence type="predicted"/>
<dbReference type="InterPro" id="IPR050678">
    <property type="entry name" value="DNA_Partitioning_ATPase"/>
</dbReference>
<feature type="domain" description="AAA" evidence="1">
    <location>
        <begin position="4"/>
        <end position="107"/>
    </location>
</feature>
<dbReference type="SUPFAM" id="SSF52540">
    <property type="entry name" value="P-loop containing nucleoside triphosphate hydrolases"/>
    <property type="match status" value="1"/>
</dbReference>
<gene>
    <name evidence="2" type="ORF">NSMM_490045</name>
</gene>
<dbReference type="AlphaFoldDB" id="A0A1G5SG35"/>
<dbReference type="InterPro" id="IPR027417">
    <property type="entry name" value="P-loop_NTPase"/>
</dbReference>